<sequence length="606" mass="67361">MSGLVLTVALETSGKLRRTSAGQAISDISSRTMSTEHMSGKGYTALRQSVSNTDTEDEDEDDNVARTLDNISKGADRNTETNTVYDKGCFYPLDETRNVANRGKNCRKMLGYCNNDIPIMVIDGDSHLDLWKRREMSLLRRLCLAISILLCVATVLIFLYALPCDNEVTCLVISEQQSPLTWDKTLQGVELHGPISVIPGSPDSLIFLLRGQHYGVNSSGSLKQQQIPSEGGGVLSVQGVSGTPLWWVTLKRLPLEIDCFALDTDGSGKPDCIVAGEKGLLVSIEPTTGMIHWSSAIHTYSKLPVLLPDIDSDGIDDLLSVEIMAESILGLVLLSGRNGQVVGRPLTRDCSSIQIISFNSNVTVSYSCDETNGKRSTKSVPLKELLDTVNSSQVGKKLTSKSQTSLRGFTVSNHDANMYNWELTPFHRLSIQNRETHPDEFYQANINLTLHKVANESHLIWSHVNPNSFAMEPAILTMTGYPYMTGFVIKFWQWPHNEQPERINSSLIKRRLTERVQIVLMNCTEVHTINASQIEIVQLCRDGDCQPSLHLQTRSVAIVDLNRDGTRELISYRSSYDLEKSQILTSQIQIVKLNMEVSKLTQQNVD</sequence>
<organism evidence="8 9">
    <name type="scientific">Cephus cinctus</name>
    <name type="common">Wheat stem sawfly</name>
    <dbReference type="NCBI Taxonomy" id="211228"/>
    <lineage>
        <taxon>Eukaryota</taxon>
        <taxon>Metazoa</taxon>
        <taxon>Ecdysozoa</taxon>
        <taxon>Arthropoda</taxon>
        <taxon>Hexapoda</taxon>
        <taxon>Insecta</taxon>
        <taxon>Pterygota</taxon>
        <taxon>Neoptera</taxon>
        <taxon>Endopterygota</taxon>
        <taxon>Hymenoptera</taxon>
        <taxon>Cephoidea</taxon>
        <taxon>Cephidae</taxon>
        <taxon>Cephus</taxon>
    </lineage>
</organism>
<protein>
    <submittedName>
        <fullName evidence="9">Uncharacterized protein LOC107272793 isoform X1</fullName>
    </submittedName>
</protein>
<dbReference type="InterPro" id="IPR055409">
    <property type="entry name" value="Beta-prop_FAM234A_B"/>
</dbReference>
<comment type="subcellular location">
    <subcellularLocation>
        <location evidence="1">Membrane</location>
        <topology evidence="1">Single-pass membrane protein</topology>
    </subcellularLocation>
</comment>
<evidence type="ECO:0000256" key="4">
    <source>
        <dbReference type="ARBA" id="ARBA00023136"/>
    </source>
</evidence>
<dbReference type="InterPro" id="IPR028994">
    <property type="entry name" value="Integrin_alpha_N"/>
</dbReference>
<evidence type="ECO:0000256" key="1">
    <source>
        <dbReference type="ARBA" id="ARBA00004167"/>
    </source>
</evidence>
<accession>A0AAJ7W6D0</accession>
<proteinExistence type="predicted"/>
<dbReference type="PANTHER" id="PTHR21419">
    <property type="match status" value="1"/>
</dbReference>
<evidence type="ECO:0000256" key="6">
    <source>
        <dbReference type="SAM" id="Phobius"/>
    </source>
</evidence>
<evidence type="ECO:0000256" key="5">
    <source>
        <dbReference type="SAM" id="MobiDB-lite"/>
    </source>
</evidence>
<evidence type="ECO:0000313" key="8">
    <source>
        <dbReference type="Proteomes" id="UP000694920"/>
    </source>
</evidence>
<dbReference type="RefSeq" id="XP_024946174.1">
    <property type="nucleotide sequence ID" value="XM_025090406.1"/>
</dbReference>
<dbReference type="SUPFAM" id="SSF69318">
    <property type="entry name" value="Integrin alpha N-terminal domain"/>
    <property type="match status" value="1"/>
</dbReference>
<reference evidence="9" key="1">
    <citation type="submission" date="2025-08" db="UniProtKB">
        <authorList>
            <consortium name="RefSeq"/>
        </authorList>
    </citation>
    <scope>IDENTIFICATION</scope>
</reference>
<dbReference type="Pfam" id="PF23727">
    <property type="entry name" value="Beta-prop_FAM234A_B"/>
    <property type="match status" value="1"/>
</dbReference>
<name>A0AAJ7W6D0_CEPCN</name>
<feature type="transmembrane region" description="Helical" evidence="6">
    <location>
        <begin position="142"/>
        <end position="162"/>
    </location>
</feature>
<gene>
    <name evidence="9" type="primary">LOC107272793</name>
</gene>
<evidence type="ECO:0000259" key="7">
    <source>
        <dbReference type="Pfam" id="PF23727"/>
    </source>
</evidence>
<keyword evidence="3 6" id="KW-1133">Transmembrane helix</keyword>
<evidence type="ECO:0000256" key="2">
    <source>
        <dbReference type="ARBA" id="ARBA00022692"/>
    </source>
</evidence>
<dbReference type="InterPro" id="IPR045232">
    <property type="entry name" value="FAM234"/>
</dbReference>
<dbReference type="Proteomes" id="UP000694920">
    <property type="component" value="Unplaced"/>
</dbReference>
<keyword evidence="2 6" id="KW-0812">Transmembrane</keyword>
<dbReference type="AlphaFoldDB" id="A0AAJ7W6D0"/>
<feature type="region of interest" description="Disordered" evidence="5">
    <location>
        <begin position="33"/>
        <end position="61"/>
    </location>
</feature>
<dbReference type="PANTHER" id="PTHR21419:SF30">
    <property type="entry name" value="IG-LIKE DOMAIN-CONTAINING PROTEIN"/>
    <property type="match status" value="1"/>
</dbReference>
<keyword evidence="8" id="KW-1185">Reference proteome</keyword>
<dbReference type="GO" id="GO:0016020">
    <property type="term" value="C:membrane"/>
    <property type="evidence" value="ECO:0007669"/>
    <property type="project" value="UniProtKB-SubCell"/>
</dbReference>
<dbReference type="GeneID" id="107272793"/>
<keyword evidence="4 6" id="KW-0472">Membrane</keyword>
<evidence type="ECO:0000313" key="9">
    <source>
        <dbReference type="RefSeq" id="XP_024946174.1"/>
    </source>
</evidence>
<evidence type="ECO:0000256" key="3">
    <source>
        <dbReference type="ARBA" id="ARBA00022989"/>
    </source>
</evidence>
<feature type="domain" description="FAM234A/B beta-propeller" evidence="7">
    <location>
        <begin position="206"/>
        <end position="350"/>
    </location>
</feature>